<keyword evidence="4 5" id="KW-0472">Membrane</keyword>
<keyword evidence="3 5" id="KW-1133">Transmembrane helix</keyword>
<feature type="transmembrane region" description="Helical" evidence="5">
    <location>
        <begin position="41"/>
        <end position="57"/>
    </location>
</feature>
<protein>
    <submittedName>
        <fullName evidence="6">Disulfide bond formation protein DsbB</fullName>
    </submittedName>
</protein>
<dbReference type="OrthoDB" id="9808637at2"/>
<accession>A0A4R7LT43</accession>
<evidence type="ECO:0000256" key="3">
    <source>
        <dbReference type="ARBA" id="ARBA00022989"/>
    </source>
</evidence>
<evidence type="ECO:0000256" key="1">
    <source>
        <dbReference type="ARBA" id="ARBA00004141"/>
    </source>
</evidence>
<dbReference type="InterPro" id="IPR023380">
    <property type="entry name" value="DsbB-like_sf"/>
</dbReference>
<dbReference type="AlphaFoldDB" id="A0A4R7LT43"/>
<dbReference type="Pfam" id="PF02600">
    <property type="entry name" value="DsbB"/>
    <property type="match status" value="1"/>
</dbReference>
<proteinExistence type="predicted"/>
<reference evidence="6 7" key="1">
    <citation type="submission" date="2019-03" db="EMBL/GenBank/DDBJ databases">
        <title>Genomic Encyclopedia of Archaeal and Bacterial Type Strains, Phase II (KMG-II): from individual species to whole genera.</title>
        <authorList>
            <person name="Goeker M."/>
        </authorList>
    </citation>
    <scope>NUCLEOTIDE SEQUENCE [LARGE SCALE GENOMIC DNA]</scope>
    <source>
        <strain evidence="6 7">DSM 29467</strain>
    </source>
</reference>
<dbReference type="EMBL" id="SOBH01000001">
    <property type="protein sequence ID" value="TDT77671.1"/>
    <property type="molecule type" value="Genomic_DNA"/>
</dbReference>
<comment type="subcellular location">
    <subcellularLocation>
        <location evidence="1">Membrane</location>
        <topology evidence="1">Multi-pass membrane protein</topology>
    </subcellularLocation>
</comment>
<dbReference type="GO" id="GO:0015035">
    <property type="term" value="F:protein-disulfide reductase activity"/>
    <property type="evidence" value="ECO:0007669"/>
    <property type="project" value="InterPro"/>
</dbReference>
<evidence type="ECO:0000256" key="5">
    <source>
        <dbReference type="SAM" id="Phobius"/>
    </source>
</evidence>
<evidence type="ECO:0000313" key="7">
    <source>
        <dbReference type="Proteomes" id="UP000294563"/>
    </source>
</evidence>
<evidence type="ECO:0000313" key="6">
    <source>
        <dbReference type="EMBL" id="TDT77671.1"/>
    </source>
</evidence>
<dbReference type="InterPro" id="IPR003752">
    <property type="entry name" value="DiS_bond_form_DsbB/BdbC"/>
</dbReference>
<keyword evidence="7" id="KW-1185">Reference proteome</keyword>
<organism evidence="6 7">
    <name type="scientific">Litoreibacter halocynthiae</name>
    <dbReference type="NCBI Taxonomy" id="1242689"/>
    <lineage>
        <taxon>Bacteria</taxon>
        <taxon>Pseudomonadati</taxon>
        <taxon>Pseudomonadota</taxon>
        <taxon>Alphaproteobacteria</taxon>
        <taxon>Rhodobacterales</taxon>
        <taxon>Roseobacteraceae</taxon>
        <taxon>Litoreibacter</taxon>
    </lineage>
</organism>
<dbReference type="Gene3D" id="1.20.1550.10">
    <property type="entry name" value="DsbB-like"/>
    <property type="match status" value="1"/>
</dbReference>
<sequence length="157" mass="16709">MSMTRAQIVTTAAGGSVLLLGGAFLFQIAGYPPCEMCLWQRWPHAFAFVIGIAFLVIPNRLLALLALLGALAAATTGLIGVYHAGVEQKWWNGPSTCTSGDISNLTPEQLLEQIMAAPLVRCDEIPWALAGISMAGWNAIISLFLAGLWIVAARRSA</sequence>
<dbReference type="InterPro" id="IPR024199">
    <property type="entry name" value="Uncharacterised_DsbB"/>
</dbReference>
<keyword evidence="2 5" id="KW-0812">Transmembrane</keyword>
<feature type="transmembrane region" description="Helical" evidence="5">
    <location>
        <begin position="64"/>
        <end position="85"/>
    </location>
</feature>
<evidence type="ECO:0000256" key="2">
    <source>
        <dbReference type="ARBA" id="ARBA00022692"/>
    </source>
</evidence>
<comment type="caution">
    <text evidence="6">The sequence shown here is derived from an EMBL/GenBank/DDBJ whole genome shotgun (WGS) entry which is preliminary data.</text>
</comment>
<dbReference type="PIRSF" id="PIRSF033913">
    <property type="entry name" value="S-S_format_DsbB"/>
    <property type="match status" value="1"/>
</dbReference>
<dbReference type="GO" id="GO:0016020">
    <property type="term" value="C:membrane"/>
    <property type="evidence" value="ECO:0007669"/>
    <property type="project" value="UniProtKB-SubCell"/>
</dbReference>
<dbReference type="Proteomes" id="UP000294563">
    <property type="component" value="Unassembled WGS sequence"/>
</dbReference>
<dbReference type="GO" id="GO:0006457">
    <property type="term" value="P:protein folding"/>
    <property type="evidence" value="ECO:0007669"/>
    <property type="project" value="InterPro"/>
</dbReference>
<name>A0A4R7LT43_9RHOB</name>
<dbReference type="SUPFAM" id="SSF158442">
    <property type="entry name" value="DsbB-like"/>
    <property type="match status" value="1"/>
</dbReference>
<feature type="transmembrane region" description="Helical" evidence="5">
    <location>
        <begin position="125"/>
        <end position="152"/>
    </location>
</feature>
<gene>
    <name evidence="6" type="ORF">BDE40_0965</name>
</gene>
<evidence type="ECO:0000256" key="4">
    <source>
        <dbReference type="ARBA" id="ARBA00023136"/>
    </source>
</evidence>